<dbReference type="InterPro" id="IPR036691">
    <property type="entry name" value="Endo/exonu/phosph_ase_sf"/>
</dbReference>
<dbReference type="Proteomes" id="UP000288216">
    <property type="component" value="Unassembled WGS sequence"/>
</dbReference>
<evidence type="ECO:0000313" key="3">
    <source>
        <dbReference type="Proteomes" id="UP000288216"/>
    </source>
</evidence>
<evidence type="ECO:0000256" key="1">
    <source>
        <dbReference type="ARBA" id="ARBA00022801"/>
    </source>
</evidence>
<protein>
    <recommendedName>
        <fullName evidence="4">Inositol polyphosphate-related phosphatase domain-containing protein</fullName>
    </recommendedName>
</protein>
<proteinExistence type="predicted"/>
<name>A0A401PD34_SCYTO</name>
<accession>A0A401PD34</accession>
<dbReference type="STRING" id="75743.A0A401PD34"/>
<sequence>MPALDWGEHSTKSYNTRLKSNRNLQMMAVKTPAQGTGVLLTTANVGSLFEDPESLQKNWLREFYQTVHTHKPHFIALHCQEVGGKNYEASMSHVDKFVKELLSSDEMKEYNRARVYLDENYKSQEHFTQKLDAFMMRDVICFMKLSVLCSIKDRSDKLYELRLVY</sequence>
<keyword evidence="3" id="KW-1185">Reference proteome</keyword>
<reference evidence="2 3" key="1">
    <citation type="journal article" date="2018" name="Nat. Ecol. Evol.">
        <title>Shark genomes provide insights into elasmobranch evolution and the origin of vertebrates.</title>
        <authorList>
            <person name="Hara Y"/>
            <person name="Yamaguchi K"/>
            <person name="Onimaru K"/>
            <person name="Kadota M"/>
            <person name="Koyanagi M"/>
            <person name="Keeley SD"/>
            <person name="Tatsumi K"/>
            <person name="Tanaka K"/>
            <person name="Motone F"/>
            <person name="Kageyama Y"/>
            <person name="Nozu R"/>
            <person name="Adachi N"/>
            <person name="Nishimura O"/>
            <person name="Nakagawa R"/>
            <person name="Tanegashima C"/>
            <person name="Kiyatake I"/>
            <person name="Matsumoto R"/>
            <person name="Murakumo K"/>
            <person name="Nishida K"/>
            <person name="Terakita A"/>
            <person name="Kuratani S"/>
            <person name="Sato K"/>
            <person name="Hyodo S Kuraku.S."/>
        </authorList>
    </citation>
    <scope>NUCLEOTIDE SEQUENCE [LARGE SCALE GENOMIC DNA]</scope>
</reference>
<dbReference type="OrthoDB" id="5780965at2759"/>
<dbReference type="PANTHER" id="PTHR12997:SF2">
    <property type="entry name" value="INOSITOL POLYPHOSPHATE-5-PHOSPHATASE A"/>
    <property type="match status" value="1"/>
</dbReference>
<dbReference type="PANTHER" id="PTHR12997">
    <property type="entry name" value="TYPE I INOSITOL-1,4,5-TRISPHOSPHATE 5-PHOSPHATASE"/>
    <property type="match status" value="1"/>
</dbReference>
<dbReference type="EMBL" id="BFAA01000323">
    <property type="protein sequence ID" value="GCB71032.1"/>
    <property type="molecule type" value="Genomic_DNA"/>
</dbReference>
<dbReference type="InterPro" id="IPR039737">
    <property type="entry name" value="INPP5A"/>
</dbReference>
<comment type="caution">
    <text evidence="2">The sequence shown here is derived from an EMBL/GenBank/DDBJ whole genome shotgun (WGS) entry which is preliminary data.</text>
</comment>
<dbReference type="SUPFAM" id="SSF56219">
    <property type="entry name" value="DNase I-like"/>
    <property type="match status" value="1"/>
</dbReference>
<evidence type="ECO:0000313" key="2">
    <source>
        <dbReference type="EMBL" id="GCB71032.1"/>
    </source>
</evidence>
<dbReference type="AlphaFoldDB" id="A0A401PD34"/>
<organism evidence="2 3">
    <name type="scientific">Scyliorhinus torazame</name>
    <name type="common">Cloudy catshark</name>
    <name type="synonym">Catulus torazame</name>
    <dbReference type="NCBI Taxonomy" id="75743"/>
    <lineage>
        <taxon>Eukaryota</taxon>
        <taxon>Metazoa</taxon>
        <taxon>Chordata</taxon>
        <taxon>Craniata</taxon>
        <taxon>Vertebrata</taxon>
        <taxon>Chondrichthyes</taxon>
        <taxon>Elasmobranchii</taxon>
        <taxon>Galeomorphii</taxon>
        <taxon>Galeoidea</taxon>
        <taxon>Carcharhiniformes</taxon>
        <taxon>Scyliorhinidae</taxon>
        <taxon>Scyliorhinus</taxon>
    </lineage>
</organism>
<keyword evidence="1" id="KW-0378">Hydrolase</keyword>
<gene>
    <name evidence="2" type="ORF">scyTo_0001442</name>
</gene>
<dbReference type="GO" id="GO:0004445">
    <property type="term" value="F:inositol-polyphosphate 5-phosphatase activity"/>
    <property type="evidence" value="ECO:0007669"/>
    <property type="project" value="InterPro"/>
</dbReference>
<evidence type="ECO:0008006" key="4">
    <source>
        <dbReference type="Google" id="ProtNLM"/>
    </source>
</evidence>